<dbReference type="InterPro" id="IPR037128">
    <property type="entry name" value="Quinolinate_PRibosylTase_N_sf"/>
</dbReference>
<keyword evidence="7 12" id="KW-0662">Pyridine nucleotide biosynthesis</keyword>
<evidence type="ECO:0000313" key="15">
    <source>
        <dbReference type="EMBL" id="GMM50689.1"/>
    </source>
</evidence>
<evidence type="ECO:0000256" key="1">
    <source>
        <dbReference type="ARBA" id="ARBA00003237"/>
    </source>
</evidence>
<dbReference type="FunFam" id="3.20.20.70:FF:000090">
    <property type="entry name" value="Nicotinate-nucleotide pyrophosphorylase [carboxylating]"/>
    <property type="match status" value="1"/>
</dbReference>
<dbReference type="Pfam" id="PF01729">
    <property type="entry name" value="QRPTase_C"/>
    <property type="match status" value="1"/>
</dbReference>
<dbReference type="GO" id="GO:0005737">
    <property type="term" value="C:cytoplasm"/>
    <property type="evidence" value="ECO:0007669"/>
    <property type="project" value="TreeGrafter"/>
</dbReference>
<dbReference type="PIRSF" id="PIRSF006250">
    <property type="entry name" value="NadC_ModD"/>
    <property type="match status" value="1"/>
</dbReference>
<evidence type="ECO:0000259" key="13">
    <source>
        <dbReference type="Pfam" id="PF01729"/>
    </source>
</evidence>
<dbReference type="PANTHER" id="PTHR32179">
    <property type="entry name" value="NICOTINATE-NUCLEOTIDE PYROPHOSPHORYLASE [CARBOXYLATING]"/>
    <property type="match status" value="1"/>
</dbReference>
<dbReference type="InterPro" id="IPR013785">
    <property type="entry name" value="Aldolase_TIM"/>
</dbReference>
<comment type="function">
    <text evidence="1 12">Involved in the catabolism of quinolinic acid (QA).</text>
</comment>
<evidence type="ECO:0000256" key="5">
    <source>
        <dbReference type="ARBA" id="ARBA00011944"/>
    </source>
</evidence>
<evidence type="ECO:0000256" key="3">
    <source>
        <dbReference type="ARBA" id="ARBA00009400"/>
    </source>
</evidence>
<dbReference type="CDD" id="cd01572">
    <property type="entry name" value="QPRTase"/>
    <property type="match status" value="1"/>
</dbReference>
<evidence type="ECO:0000256" key="6">
    <source>
        <dbReference type="ARBA" id="ARBA00020990"/>
    </source>
</evidence>
<dbReference type="GO" id="GO:0009435">
    <property type="term" value="P:NAD+ biosynthetic process"/>
    <property type="evidence" value="ECO:0007669"/>
    <property type="project" value="InterPro"/>
</dbReference>
<dbReference type="InterPro" id="IPR027277">
    <property type="entry name" value="NadC/ModD"/>
</dbReference>
<dbReference type="Gene3D" id="3.90.1170.20">
    <property type="entry name" value="Quinolinate phosphoribosyl transferase, N-terminal domain"/>
    <property type="match status" value="1"/>
</dbReference>
<keyword evidence="8 12" id="KW-0328">Glycosyltransferase</keyword>
<dbReference type="InterPro" id="IPR036068">
    <property type="entry name" value="Nicotinate_pribotase-like_C"/>
</dbReference>
<comment type="caution">
    <text evidence="15">The sequence shown here is derived from an EMBL/GenBank/DDBJ whole genome shotgun (WGS) entry which is preliminary data.</text>
</comment>
<evidence type="ECO:0000256" key="4">
    <source>
        <dbReference type="ARBA" id="ARBA00011218"/>
    </source>
</evidence>
<feature type="domain" description="Quinolinate phosphoribosyl transferase C-terminal" evidence="13">
    <location>
        <begin position="113"/>
        <end position="284"/>
    </location>
</feature>
<dbReference type="GO" id="GO:0034213">
    <property type="term" value="P:quinolinate catabolic process"/>
    <property type="evidence" value="ECO:0007669"/>
    <property type="project" value="TreeGrafter"/>
</dbReference>
<dbReference type="Gene3D" id="3.20.20.70">
    <property type="entry name" value="Aldolase class I"/>
    <property type="match status" value="1"/>
</dbReference>
<dbReference type="PANTHER" id="PTHR32179:SF3">
    <property type="entry name" value="NICOTINATE-NUCLEOTIDE PYROPHOSPHORYLASE [CARBOXYLATING]"/>
    <property type="match status" value="1"/>
</dbReference>
<evidence type="ECO:0000256" key="9">
    <source>
        <dbReference type="ARBA" id="ARBA00022679"/>
    </source>
</evidence>
<name>A0AAV5RJH1_STABA</name>
<dbReference type="Pfam" id="PF02749">
    <property type="entry name" value="QRPTase_N"/>
    <property type="match status" value="1"/>
</dbReference>
<evidence type="ECO:0000256" key="8">
    <source>
        <dbReference type="ARBA" id="ARBA00022676"/>
    </source>
</evidence>
<dbReference type="EC" id="2.4.2.19" evidence="5 12"/>
<comment type="pathway">
    <text evidence="2 12">Cofactor biosynthesis; NAD(+) biosynthesis; nicotinate D-ribonucleotide from quinolinate: step 1/1.</text>
</comment>
<gene>
    <name evidence="15" type="ORF">DASB73_016470</name>
</gene>
<keyword evidence="16" id="KW-1185">Reference proteome</keyword>
<dbReference type="InterPro" id="IPR004393">
    <property type="entry name" value="NadC"/>
</dbReference>
<comment type="subunit">
    <text evidence="4 12">Hexamer formed by 3 homodimers.</text>
</comment>
<evidence type="ECO:0000256" key="7">
    <source>
        <dbReference type="ARBA" id="ARBA00022642"/>
    </source>
</evidence>
<dbReference type="NCBIfam" id="TIGR00078">
    <property type="entry name" value="nadC"/>
    <property type="match status" value="1"/>
</dbReference>
<dbReference type="AlphaFoldDB" id="A0AAV5RJH1"/>
<keyword evidence="9 12" id="KW-0808">Transferase</keyword>
<organism evidence="15 16">
    <name type="scientific">Starmerella bacillaris</name>
    <name type="common">Yeast</name>
    <name type="synonym">Candida zemplinina</name>
    <dbReference type="NCBI Taxonomy" id="1247836"/>
    <lineage>
        <taxon>Eukaryota</taxon>
        <taxon>Fungi</taxon>
        <taxon>Dikarya</taxon>
        <taxon>Ascomycota</taxon>
        <taxon>Saccharomycotina</taxon>
        <taxon>Dipodascomycetes</taxon>
        <taxon>Dipodascales</taxon>
        <taxon>Trichomonascaceae</taxon>
        <taxon>Starmerella</taxon>
    </lineage>
</organism>
<dbReference type="InterPro" id="IPR002638">
    <property type="entry name" value="Quinolinate_PRibosylTrfase_C"/>
</dbReference>
<protein>
    <recommendedName>
        <fullName evidence="6 12">Nicotinate-nucleotide pyrophosphorylase [carboxylating]</fullName>
        <ecNumber evidence="5 12">2.4.2.19</ecNumber>
    </recommendedName>
    <alternativeName>
        <fullName evidence="10 12">Quinolinate phosphoribosyltransferase [decarboxylating]</fullName>
    </alternativeName>
</protein>
<evidence type="ECO:0000256" key="11">
    <source>
        <dbReference type="ARBA" id="ARBA00047445"/>
    </source>
</evidence>
<comment type="similarity">
    <text evidence="3 12">Belongs to the NadC/ModD family.</text>
</comment>
<evidence type="ECO:0000256" key="10">
    <source>
        <dbReference type="ARBA" id="ARBA00033102"/>
    </source>
</evidence>
<sequence length="287" mass="31393">MFKAVLPVNGTWKRQISSWLEEDAPSFDIGGLVVSSVSKTATLYMKEPGVLAGVPFAEEVWRQCGLEWEWKAVEGEYIVPDGKVPIAKIIGPANQLLLAERVSLNILARSSGIATRCKQLSDVASQINFPGVIAGTRKTTPGFRMVEKYAMAVGGVDLHRFDLSSMVMLKDNHIWATGSITEAVNTARKFAGFSIKIEVECQSEEEAREAINAGADVVMLDNFTPESLQVAARNLKKDFGKKVVLECSGGLTVENIKGYLCPDVDVYSTSWIHQGTPVIDFSLKINH</sequence>
<dbReference type="SUPFAM" id="SSF54675">
    <property type="entry name" value="Nicotinate/Quinolinate PRTase N-terminal domain-like"/>
    <property type="match status" value="1"/>
</dbReference>
<dbReference type="SUPFAM" id="SSF51690">
    <property type="entry name" value="Nicotinate/Quinolinate PRTase C-terminal domain-like"/>
    <property type="match status" value="1"/>
</dbReference>
<proteinExistence type="inferred from homology"/>
<dbReference type="EMBL" id="BTGC01000003">
    <property type="protein sequence ID" value="GMM50689.1"/>
    <property type="molecule type" value="Genomic_DNA"/>
</dbReference>
<evidence type="ECO:0000313" key="16">
    <source>
        <dbReference type="Proteomes" id="UP001362899"/>
    </source>
</evidence>
<evidence type="ECO:0000259" key="14">
    <source>
        <dbReference type="Pfam" id="PF02749"/>
    </source>
</evidence>
<evidence type="ECO:0000256" key="12">
    <source>
        <dbReference type="PIRNR" id="PIRNR006250"/>
    </source>
</evidence>
<evidence type="ECO:0000256" key="2">
    <source>
        <dbReference type="ARBA" id="ARBA00004893"/>
    </source>
</evidence>
<reference evidence="15 16" key="1">
    <citation type="journal article" date="2023" name="Elife">
        <title>Identification of key yeast species and microbe-microbe interactions impacting larval growth of Drosophila in the wild.</title>
        <authorList>
            <person name="Mure A."/>
            <person name="Sugiura Y."/>
            <person name="Maeda R."/>
            <person name="Honda K."/>
            <person name="Sakurai N."/>
            <person name="Takahashi Y."/>
            <person name="Watada M."/>
            <person name="Katoh T."/>
            <person name="Gotoh A."/>
            <person name="Gotoh Y."/>
            <person name="Taniguchi I."/>
            <person name="Nakamura K."/>
            <person name="Hayashi T."/>
            <person name="Katayama T."/>
            <person name="Uemura T."/>
            <person name="Hattori Y."/>
        </authorList>
    </citation>
    <scope>NUCLEOTIDE SEQUENCE [LARGE SCALE GENOMIC DNA]</scope>
    <source>
        <strain evidence="15 16">SB-73</strain>
    </source>
</reference>
<feature type="domain" description="Quinolinate phosphoribosyl transferase N-terminal" evidence="14">
    <location>
        <begin position="39"/>
        <end position="111"/>
    </location>
</feature>
<accession>A0AAV5RJH1</accession>
<dbReference type="GO" id="GO:0004514">
    <property type="term" value="F:nicotinate-nucleotide diphosphorylase (carboxylating) activity"/>
    <property type="evidence" value="ECO:0007669"/>
    <property type="project" value="UniProtKB-EC"/>
</dbReference>
<comment type="catalytic activity">
    <reaction evidence="11 12">
        <text>nicotinate beta-D-ribonucleotide + CO2 + diphosphate = quinolinate + 5-phospho-alpha-D-ribose 1-diphosphate + 2 H(+)</text>
        <dbReference type="Rhea" id="RHEA:12733"/>
        <dbReference type="ChEBI" id="CHEBI:15378"/>
        <dbReference type="ChEBI" id="CHEBI:16526"/>
        <dbReference type="ChEBI" id="CHEBI:29959"/>
        <dbReference type="ChEBI" id="CHEBI:33019"/>
        <dbReference type="ChEBI" id="CHEBI:57502"/>
        <dbReference type="ChEBI" id="CHEBI:58017"/>
        <dbReference type="EC" id="2.4.2.19"/>
    </reaction>
</comment>
<dbReference type="Proteomes" id="UP001362899">
    <property type="component" value="Unassembled WGS sequence"/>
</dbReference>
<dbReference type="InterPro" id="IPR022412">
    <property type="entry name" value="Quinolinate_PRibosylTrfase_N"/>
</dbReference>